<dbReference type="RefSeq" id="WP_123662199.1">
    <property type="nucleotide sequence ID" value="NZ_RARA01000012.1"/>
</dbReference>
<organism evidence="1 2">
    <name type="scientific">Candidatus Cardinium hertigii</name>
    <dbReference type="NCBI Taxonomy" id="247481"/>
    <lineage>
        <taxon>Bacteria</taxon>
        <taxon>Pseudomonadati</taxon>
        <taxon>Bacteroidota</taxon>
        <taxon>Cytophagia</taxon>
        <taxon>Cytophagales</taxon>
        <taxon>Amoebophilaceae</taxon>
        <taxon>Candidatus Cardinium</taxon>
    </lineage>
</organism>
<evidence type="ECO:0008006" key="3">
    <source>
        <dbReference type="Google" id="ProtNLM"/>
    </source>
</evidence>
<dbReference type="Proteomes" id="UP000270927">
    <property type="component" value="Unassembled WGS sequence"/>
</dbReference>
<evidence type="ECO:0000313" key="2">
    <source>
        <dbReference type="Proteomes" id="UP000270927"/>
    </source>
</evidence>
<comment type="caution">
    <text evidence="1">The sequence shown here is derived from an EMBL/GenBank/DDBJ whole genome shotgun (WGS) entry which is preliminary data.</text>
</comment>
<evidence type="ECO:0000313" key="1">
    <source>
        <dbReference type="EMBL" id="ROT47783.1"/>
    </source>
</evidence>
<keyword evidence="2" id="KW-1185">Reference proteome</keyword>
<gene>
    <name evidence="1" type="ORF">EDM02_00495</name>
</gene>
<reference evidence="1 2" key="1">
    <citation type="submission" date="2018-09" db="EMBL/GenBank/DDBJ databases">
        <title>Comparative Genomics of Wolbachia-Cardinium Dual Endosymbiosis in a Plant-Parasitic Nematode.</title>
        <authorList>
            <person name="Brown A.M.V."/>
            <person name="Wasala S.K."/>
            <person name="Howe D.K."/>
            <person name="Peetz A.B."/>
            <person name="Zasada I.A."/>
            <person name="Denver D.R."/>
        </authorList>
    </citation>
    <scope>NUCLEOTIDE SEQUENCE [LARGE SCALE GENOMIC DNA]</scope>
    <source>
        <strain evidence="1 2">Pp_1</strain>
    </source>
</reference>
<accession>A0A3N2QDA4</accession>
<dbReference type="EMBL" id="RARA01000012">
    <property type="protein sequence ID" value="ROT47783.1"/>
    <property type="molecule type" value="Genomic_DNA"/>
</dbReference>
<sequence length="114" mass="12937">MLNKDNLPPPLNDVHLKKALQVLNVMNFTPEERTLYEGHLKWLWVEENTVKKAKNEGKEEGIQIGKEEGIQIGETQKAMAIAQNLLQEKLPIAYIAKVTGLTIKQVEQLYTVSL</sequence>
<name>A0A3N2QDA4_9BACT</name>
<proteinExistence type="predicted"/>
<dbReference type="AlphaFoldDB" id="A0A3N2QDA4"/>
<dbReference type="OrthoDB" id="9803508at2"/>
<protein>
    <recommendedName>
        <fullName evidence="3">Rpn family recombination-promoting nuclease/putative transposase</fullName>
    </recommendedName>
</protein>